<reference evidence="2 3" key="1">
    <citation type="journal article" date="2021" name="Commun. Biol.">
        <title>The genome of Shorea leprosula (Dipterocarpaceae) highlights the ecological relevance of drought in aseasonal tropical rainforests.</title>
        <authorList>
            <person name="Ng K.K.S."/>
            <person name="Kobayashi M.J."/>
            <person name="Fawcett J.A."/>
            <person name="Hatakeyama M."/>
            <person name="Paape T."/>
            <person name="Ng C.H."/>
            <person name="Ang C.C."/>
            <person name="Tnah L.H."/>
            <person name="Lee C.T."/>
            <person name="Nishiyama T."/>
            <person name="Sese J."/>
            <person name="O'Brien M.J."/>
            <person name="Copetti D."/>
            <person name="Mohd Noor M.I."/>
            <person name="Ong R.C."/>
            <person name="Putra M."/>
            <person name="Sireger I.Z."/>
            <person name="Indrioko S."/>
            <person name="Kosugi Y."/>
            <person name="Izuno A."/>
            <person name="Isagi Y."/>
            <person name="Lee S.L."/>
            <person name="Shimizu K.K."/>
        </authorList>
    </citation>
    <scope>NUCLEOTIDE SEQUENCE [LARGE SCALE GENOMIC DNA]</scope>
    <source>
        <strain evidence="2">214</strain>
    </source>
</reference>
<gene>
    <name evidence="2" type="ORF">SLEP1_g23035</name>
</gene>
<name>A0AAV5JLH6_9ROSI</name>
<feature type="compositionally biased region" description="Basic and acidic residues" evidence="1">
    <location>
        <begin position="1"/>
        <end position="10"/>
    </location>
</feature>
<dbReference type="Proteomes" id="UP001054252">
    <property type="component" value="Unassembled WGS sequence"/>
</dbReference>
<organism evidence="2 3">
    <name type="scientific">Rubroshorea leprosula</name>
    <dbReference type="NCBI Taxonomy" id="152421"/>
    <lineage>
        <taxon>Eukaryota</taxon>
        <taxon>Viridiplantae</taxon>
        <taxon>Streptophyta</taxon>
        <taxon>Embryophyta</taxon>
        <taxon>Tracheophyta</taxon>
        <taxon>Spermatophyta</taxon>
        <taxon>Magnoliopsida</taxon>
        <taxon>eudicotyledons</taxon>
        <taxon>Gunneridae</taxon>
        <taxon>Pentapetalae</taxon>
        <taxon>rosids</taxon>
        <taxon>malvids</taxon>
        <taxon>Malvales</taxon>
        <taxon>Dipterocarpaceae</taxon>
        <taxon>Rubroshorea</taxon>
    </lineage>
</organism>
<evidence type="ECO:0000313" key="2">
    <source>
        <dbReference type="EMBL" id="GKV11816.1"/>
    </source>
</evidence>
<dbReference type="EMBL" id="BPVZ01000035">
    <property type="protein sequence ID" value="GKV11816.1"/>
    <property type="molecule type" value="Genomic_DNA"/>
</dbReference>
<feature type="compositionally biased region" description="Polar residues" evidence="1">
    <location>
        <begin position="31"/>
        <end position="42"/>
    </location>
</feature>
<sequence length="60" mass="7048">MEQIKQDHDNKIRKRRVGKEQKRCNKERRNGAQQARLSQQDQGGELGKRRAKWQGEAAMS</sequence>
<accession>A0AAV5JLH6</accession>
<feature type="region of interest" description="Disordered" evidence="1">
    <location>
        <begin position="1"/>
        <end position="60"/>
    </location>
</feature>
<keyword evidence="3" id="KW-1185">Reference proteome</keyword>
<feature type="compositionally biased region" description="Basic and acidic residues" evidence="1">
    <location>
        <begin position="18"/>
        <end position="30"/>
    </location>
</feature>
<evidence type="ECO:0000313" key="3">
    <source>
        <dbReference type="Proteomes" id="UP001054252"/>
    </source>
</evidence>
<proteinExistence type="predicted"/>
<comment type="caution">
    <text evidence="2">The sequence shown here is derived from an EMBL/GenBank/DDBJ whole genome shotgun (WGS) entry which is preliminary data.</text>
</comment>
<evidence type="ECO:0000256" key="1">
    <source>
        <dbReference type="SAM" id="MobiDB-lite"/>
    </source>
</evidence>
<dbReference type="AlphaFoldDB" id="A0AAV5JLH6"/>
<protein>
    <submittedName>
        <fullName evidence="2">Uncharacterized protein</fullName>
    </submittedName>
</protein>